<accession>R4X4F2</accession>
<gene>
    <name evidence="1" type="ORF">BRPE64_ECDS00480</name>
</gene>
<proteinExistence type="predicted"/>
<dbReference type="EMBL" id="AP013062">
    <property type="protein sequence ID" value="BAN28206.1"/>
    <property type="molecule type" value="Genomic_DNA"/>
</dbReference>
<geneLocation type="plasmid" evidence="1 2">
    <name>p2</name>
</geneLocation>
<sequence>MTTDSFLVLPIETIRRESSASIVYSDYSTEYGAKPKA</sequence>
<protein>
    <submittedName>
        <fullName evidence="1">Uncharacterized protein</fullName>
    </submittedName>
</protein>
<reference evidence="1 2" key="1">
    <citation type="journal article" date="2013" name="Genome Announc.">
        <title>Complete Genome Sequence of Burkholderia sp. Strain RPE64, Bacterial Symbiont of the Bean Bug Riptortus pedestris.</title>
        <authorList>
            <person name="Shibata T.F."/>
            <person name="Maeda T."/>
            <person name="Nikoh N."/>
            <person name="Yamaguchi K."/>
            <person name="Oshima K."/>
            <person name="Hattori M."/>
            <person name="Nishiyama T."/>
            <person name="Hasebe M."/>
            <person name="Fukatsu T."/>
            <person name="Kikuchi Y."/>
            <person name="Shigenobu S."/>
        </authorList>
    </citation>
    <scope>NUCLEOTIDE SEQUENCE [LARGE SCALE GENOMIC DNA]</scope>
    <source>
        <plasmid evidence="1 2">p2</plasmid>
    </source>
</reference>
<dbReference type="AlphaFoldDB" id="R4X4F2"/>
<dbReference type="HOGENOM" id="CLU_3341241_0_0_4"/>
<reference evidence="1 2" key="2">
    <citation type="journal article" date="2018" name="Int. J. Syst. Evol. Microbiol.">
        <title>Burkholderia insecticola sp. nov., a gut symbiotic bacterium of the bean bug Riptortus pedestris.</title>
        <authorList>
            <person name="Takeshita K."/>
            <person name="Tamaki H."/>
            <person name="Ohbayashi T."/>
            <person name="Meng X.-Y."/>
            <person name="Sone T."/>
            <person name="Mitani Y."/>
            <person name="Peeters C."/>
            <person name="Kikuchi Y."/>
            <person name="Vandamme P."/>
        </authorList>
    </citation>
    <scope>NUCLEOTIDE SEQUENCE [LARGE SCALE GENOMIC DNA]</scope>
    <source>
        <strain evidence="1">RPE64</strain>
        <plasmid evidence="1 2">p2</plasmid>
    </source>
</reference>
<keyword evidence="1" id="KW-0614">Plasmid</keyword>
<keyword evidence="2" id="KW-1185">Reference proteome</keyword>
<name>R4X4F2_9BURK</name>
<dbReference type="KEGG" id="buo:BRPE64_ECDS00480"/>
<dbReference type="Proteomes" id="UP000013966">
    <property type="component" value="Plasmid p2"/>
</dbReference>
<evidence type="ECO:0000313" key="2">
    <source>
        <dbReference type="Proteomes" id="UP000013966"/>
    </source>
</evidence>
<organism evidence="1 2">
    <name type="scientific">Caballeronia insecticola</name>
    <dbReference type="NCBI Taxonomy" id="758793"/>
    <lineage>
        <taxon>Bacteria</taxon>
        <taxon>Pseudomonadati</taxon>
        <taxon>Pseudomonadota</taxon>
        <taxon>Betaproteobacteria</taxon>
        <taxon>Burkholderiales</taxon>
        <taxon>Burkholderiaceae</taxon>
        <taxon>Caballeronia</taxon>
    </lineage>
</organism>
<evidence type="ECO:0000313" key="1">
    <source>
        <dbReference type="EMBL" id="BAN28206.1"/>
    </source>
</evidence>